<feature type="chain" id="PRO_5001752459" description="RxLR effector PexRD54 WY domain-containing protein" evidence="7">
    <location>
        <begin position="24"/>
        <end position="401"/>
    </location>
</feature>
<comment type="subcellular location">
    <subcellularLocation>
        <location evidence="1">Host cell</location>
    </subcellularLocation>
    <subcellularLocation>
        <location evidence="2">Secreted</location>
    </subcellularLocation>
</comment>
<dbReference type="OrthoDB" id="98185at2759"/>
<dbReference type="GO" id="GO:0043657">
    <property type="term" value="C:host cell"/>
    <property type="evidence" value="ECO:0007669"/>
    <property type="project" value="UniProtKB-SubCell"/>
</dbReference>
<dbReference type="InterPro" id="IPR054463">
    <property type="entry name" value="PexRD54_WY"/>
</dbReference>
<evidence type="ECO:0000313" key="9">
    <source>
        <dbReference type="EMBL" id="ETO58661.1"/>
    </source>
</evidence>
<keyword evidence="5 7" id="KW-0732">Signal</keyword>
<evidence type="ECO:0000259" key="8">
    <source>
        <dbReference type="Pfam" id="PF22748"/>
    </source>
</evidence>
<reference evidence="9 10" key="1">
    <citation type="submission" date="2013-11" db="EMBL/GenBank/DDBJ databases">
        <title>The Genome Sequence of Phytophthora parasitica P1976.</title>
        <authorList>
            <consortium name="The Broad Institute Genomics Platform"/>
            <person name="Russ C."/>
            <person name="Tyler B."/>
            <person name="Panabieres F."/>
            <person name="Shan W."/>
            <person name="Tripathy S."/>
            <person name="Grunwald N."/>
            <person name="Machado M."/>
            <person name="Johnson C.S."/>
            <person name="Walker B."/>
            <person name="Young S."/>
            <person name="Zeng Q."/>
            <person name="Gargeya S."/>
            <person name="Fitzgerald M."/>
            <person name="Haas B."/>
            <person name="Abouelleil A."/>
            <person name="Allen A.W."/>
            <person name="Alvarado L."/>
            <person name="Arachchi H.M."/>
            <person name="Berlin A.M."/>
            <person name="Chapman S.B."/>
            <person name="Gainer-Dewar J."/>
            <person name="Goldberg J."/>
            <person name="Griggs A."/>
            <person name="Gujja S."/>
            <person name="Hansen M."/>
            <person name="Howarth C."/>
            <person name="Imamovic A."/>
            <person name="Ireland A."/>
            <person name="Larimer J."/>
            <person name="McCowan C."/>
            <person name="Murphy C."/>
            <person name="Pearson M."/>
            <person name="Poon T.W."/>
            <person name="Priest M."/>
            <person name="Roberts A."/>
            <person name="Saif S."/>
            <person name="Shea T."/>
            <person name="Sisk P."/>
            <person name="Sykes S."/>
            <person name="Wortman J."/>
            <person name="Nusbaum C."/>
            <person name="Birren B."/>
        </authorList>
    </citation>
    <scope>NUCLEOTIDE SEQUENCE [LARGE SCALE GENOMIC DNA]</scope>
    <source>
        <strain evidence="9 10">P1976</strain>
    </source>
</reference>
<feature type="signal peptide" evidence="7">
    <location>
        <begin position="1"/>
        <end position="23"/>
    </location>
</feature>
<sequence>MPRRYSIMKLLLLVAVLSYTSVASMFHEVVRIPQPPVARNMESTTPRLLRSESIKTTDEQTNAMEERVPAMGLDQVGKIPLMSKIVQNIKLQLGKQSPADAFKILQLDQTGINLFKSPRFVKWIEFVKNTNKNNPELAIFTTLASRYSDDAMAKMFAAAKEIDETKAVATKLEEIQLTKWISTNKSPRDVFNILELERMGSQGLASPQFSRWTDFITKANPTDSEAVIYTRLRVHYNDEALAKMFAAAKEIDSANALVSKLEGIQLAKWESARSSGDYVFKVLNLDKTDIQLFKSPILNTWAAYIARIHPDNPSEVIFAKLATLFKDVSARSEMIQAATMAPSTKKLASDVRLVQFRHWLDEGLTPKQLNAMLGVSNTDNLTKKLSNSYRKFYWRAKKVLE</sequence>
<evidence type="ECO:0000256" key="2">
    <source>
        <dbReference type="ARBA" id="ARBA00004613"/>
    </source>
</evidence>
<comment type="caution">
    <text evidence="9">The sequence shown here is derived from an EMBL/GenBank/DDBJ whole genome shotgun (WGS) entry which is preliminary data.</text>
</comment>
<dbReference type="AlphaFoldDB" id="A0A080YWA0"/>
<keyword evidence="6" id="KW-0843">Virulence</keyword>
<keyword evidence="4" id="KW-0964">Secreted</keyword>
<dbReference type="GO" id="GO:0005576">
    <property type="term" value="C:extracellular region"/>
    <property type="evidence" value="ECO:0007669"/>
    <property type="project" value="UniProtKB-SubCell"/>
</dbReference>
<evidence type="ECO:0000256" key="4">
    <source>
        <dbReference type="ARBA" id="ARBA00022525"/>
    </source>
</evidence>
<organism evidence="9 10">
    <name type="scientific">Phytophthora nicotianae P1976</name>
    <dbReference type="NCBI Taxonomy" id="1317066"/>
    <lineage>
        <taxon>Eukaryota</taxon>
        <taxon>Sar</taxon>
        <taxon>Stramenopiles</taxon>
        <taxon>Oomycota</taxon>
        <taxon>Peronosporomycetes</taxon>
        <taxon>Peronosporales</taxon>
        <taxon>Peronosporaceae</taxon>
        <taxon>Phytophthora</taxon>
    </lineage>
</organism>
<gene>
    <name evidence="9" type="ORF">F444_22959</name>
</gene>
<evidence type="ECO:0000313" key="10">
    <source>
        <dbReference type="Proteomes" id="UP000028582"/>
    </source>
</evidence>
<feature type="domain" description="RxLR effector PexRD54 WY" evidence="8">
    <location>
        <begin position="95"/>
        <end position="127"/>
    </location>
</feature>
<proteinExistence type="inferred from homology"/>
<dbReference type="Pfam" id="PF22748">
    <property type="entry name" value="PexRD54_WY"/>
    <property type="match status" value="2"/>
</dbReference>
<evidence type="ECO:0000256" key="7">
    <source>
        <dbReference type="SAM" id="SignalP"/>
    </source>
</evidence>
<evidence type="ECO:0000256" key="1">
    <source>
        <dbReference type="ARBA" id="ARBA00004340"/>
    </source>
</evidence>
<protein>
    <recommendedName>
        <fullName evidence="8">RxLR effector PexRD54 WY domain-containing protein</fullName>
    </recommendedName>
</protein>
<accession>A0A080YWA0</accession>
<feature type="domain" description="RxLR effector PexRD54 WY" evidence="8">
    <location>
        <begin position="176"/>
        <end position="214"/>
    </location>
</feature>
<evidence type="ECO:0000256" key="3">
    <source>
        <dbReference type="ARBA" id="ARBA00010400"/>
    </source>
</evidence>
<comment type="similarity">
    <text evidence="3">Belongs to the RxLR effector family.</text>
</comment>
<dbReference type="Proteomes" id="UP000028582">
    <property type="component" value="Unassembled WGS sequence"/>
</dbReference>
<dbReference type="EMBL" id="ANJA01004959">
    <property type="protein sequence ID" value="ETO58661.1"/>
    <property type="molecule type" value="Genomic_DNA"/>
</dbReference>
<evidence type="ECO:0000256" key="6">
    <source>
        <dbReference type="ARBA" id="ARBA00023026"/>
    </source>
</evidence>
<name>A0A080YWA0_PHYNI</name>
<evidence type="ECO:0000256" key="5">
    <source>
        <dbReference type="ARBA" id="ARBA00022729"/>
    </source>
</evidence>